<sequence>MEIEESKLLEQKMKRCEQLGARQFQKFVLWLEQKRYRFLKRHFPNLPVWFEKRCTSSYQKKLKKCKSSKERERLEKRYQYQVRMFRKEWNHEQNRNYHLNETNPDEFLGWLRWNKEVHLTGLAINTIMIPLMAVGTVVTSGIAAPICCSILIYQTLSAGINFACINLQDYNYCRVMLQKEKLDRIAARKRKIEIQKYGTLADKLKPTLEKEKQMPTTSQILDSLTTIEDLKAMRNLLEKEYRARPSLKQEYQFQKRR</sequence>
<protein>
    <submittedName>
        <fullName evidence="1">Uncharacterized protein</fullName>
    </submittedName>
</protein>
<reference evidence="1" key="1">
    <citation type="submission" date="2020-10" db="EMBL/GenBank/DDBJ databases">
        <authorList>
            <person name="Gilroy R."/>
        </authorList>
    </citation>
    <scope>NUCLEOTIDE SEQUENCE</scope>
    <source>
        <strain evidence="1">CHK165-10780</strain>
    </source>
</reference>
<name>A0A9D0Z0I1_9FIRM</name>
<dbReference type="Proteomes" id="UP000886725">
    <property type="component" value="Unassembled WGS sequence"/>
</dbReference>
<dbReference type="EMBL" id="DVFU01000117">
    <property type="protein sequence ID" value="HIQ65303.1"/>
    <property type="molecule type" value="Genomic_DNA"/>
</dbReference>
<evidence type="ECO:0000313" key="1">
    <source>
        <dbReference type="EMBL" id="HIQ65303.1"/>
    </source>
</evidence>
<comment type="caution">
    <text evidence="1">The sequence shown here is derived from an EMBL/GenBank/DDBJ whole genome shotgun (WGS) entry which is preliminary data.</text>
</comment>
<accession>A0A9D0Z0I1</accession>
<organism evidence="1 2">
    <name type="scientific">Candidatus Faecenecus gallistercoris</name>
    <dbReference type="NCBI Taxonomy" id="2840793"/>
    <lineage>
        <taxon>Bacteria</taxon>
        <taxon>Bacillati</taxon>
        <taxon>Bacillota</taxon>
        <taxon>Bacillota incertae sedis</taxon>
        <taxon>Candidatus Faecenecus</taxon>
    </lineage>
</organism>
<proteinExistence type="predicted"/>
<reference evidence="1" key="2">
    <citation type="journal article" date="2021" name="PeerJ">
        <title>Extensive microbial diversity within the chicken gut microbiome revealed by metagenomics and culture.</title>
        <authorList>
            <person name="Gilroy R."/>
            <person name="Ravi A."/>
            <person name="Getino M."/>
            <person name="Pursley I."/>
            <person name="Horton D.L."/>
            <person name="Alikhan N.F."/>
            <person name="Baker D."/>
            <person name="Gharbi K."/>
            <person name="Hall N."/>
            <person name="Watson M."/>
            <person name="Adriaenssens E.M."/>
            <person name="Foster-Nyarko E."/>
            <person name="Jarju S."/>
            <person name="Secka A."/>
            <person name="Antonio M."/>
            <person name="Oren A."/>
            <person name="Chaudhuri R.R."/>
            <person name="La Ragione R."/>
            <person name="Hildebrand F."/>
            <person name="Pallen M.J."/>
        </authorList>
    </citation>
    <scope>NUCLEOTIDE SEQUENCE</scope>
    <source>
        <strain evidence="1">CHK165-10780</strain>
    </source>
</reference>
<evidence type="ECO:0000313" key="2">
    <source>
        <dbReference type="Proteomes" id="UP000886725"/>
    </source>
</evidence>
<dbReference type="AlphaFoldDB" id="A0A9D0Z0I1"/>
<gene>
    <name evidence="1" type="ORF">IAC85_06155</name>
</gene>